<evidence type="ECO:0000256" key="2">
    <source>
        <dbReference type="SAM" id="Phobius"/>
    </source>
</evidence>
<evidence type="ECO:0000256" key="1">
    <source>
        <dbReference type="SAM" id="MobiDB-lite"/>
    </source>
</evidence>
<feature type="transmembrane region" description="Helical" evidence="2">
    <location>
        <begin position="51"/>
        <end position="70"/>
    </location>
</feature>
<feature type="transmembrane region" description="Helical" evidence="2">
    <location>
        <begin position="275"/>
        <end position="301"/>
    </location>
</feature>
<feature type="transmembrane region" description="Helical" evidence="2">
    <location>
        <begin position="193"/>
        <end position="211"/>
    </location>
</feature>
<dbReference type="Proteomes" id="UP000199675">
    <property type="component" value="Unassembled WGS sequence"/>
</dbReference>
<keyword evidence="2" id="KW-0812">Transmembrane</keyword>
<feature type="transmembrane region" description="Helical" evidence="2">
    <location>
        <begin position="21"/>
        <end position="39"/>
    </location>
</feature>
<evidence type="ECO:0000313" key="4">
    <source>
        <dbReference type="Proteomes" id="UP000199675"/>
    </source>
</evidence>
<feature type="region of interest" description="Disordered" evidence="1">
    <location>
        <begin position="590"/>
        <end position="640"/>
    </location>
</feature>
<dbReference type="RefSeq" id="WP_091813053.1">
    <property type="nucleotide sequence ID" value="NZ_FNNE01000005.1"/>
</dbReference>
<keyword evidence="4" id="KW-1185">Reference proteome</keyword>
<keyword evidence="2" id="KW-1133">Transmembrane helix</keyword>
<feature type="transmembrane region" description="Helical" evidence="2">
    <location>
        <begin position="160"/>
        <end position="181"/>
    </location>
</feature>
<keyword evidence="2" id="KW-0472">Membrane</keyword>
<dbReference type="OrthoDB" id="8481281at2"/>
<sequence>MAFEYGAQKLNIRNPFRFEGLVRSIRGLIVTAIGVYLLLQIQSLLNTDKTSAWVSLILGGLFVGAGLKALGGGLFQMMRFFVGRAAPASLSKNVAREAVAENEPSLYTASTLHNMLMSKSNPTFVEPKTWFARAVHSVFPNLIVTPWPIRNMAQVIAMKLTKSLVAIAAFLVASLVVYMAFAGSTGGEVGSTVVSLLLQSALFIYLALVWVKLGNPLSRNNMTRLHSFNSGGLALVVIGAIAIPILFAQGWSFFWDVQSPRDQARLAEGMPLLEPVFNTGALLTLAVIGALITAALATVMVKARIGMVRIQTSSSELNNSWRFDLHPRQIFTTLRDLVLMQKRQLELPNRVYLDKNDTGEANRENEQFNGDLIAEIQPTVEDIPEPQALRWARIGGTVAGQLLMLIGTLMLWLGVERGLDHLSAMQQFGGKGSGNASTVIEQLLVPAGGTVAIVLAALLLLGFGRSIARICHLFWSEIFFKSNLFDLHCEGTVMRATHFRGADRHSASSEQDVFSFDATYFALATEAVSSTFAVSGQYNLEQPRYLLSLNNCDGFINSVVGDLENQFRLRNEEFREEKRADREERLDYIRQEQEARRTGDMAAQGLSRDPQVALSSQDQGILEQGQDREQVARWEGNSND</sequence>
<reference evidence="3 4" key="1">
    <citation type="submission" date="2016-10" db="EMBL/GenBank/DDBJ databases">
        <authorList>
            <person name="de Groot N.N."/>
        </authorList>
    </citation>
    <scope>NUCLEOTIDE SEQUENCE [LARGE SCALE GENOMIC DNA]</scope>
    <source>
        <strain evidence="3 4">CGMCC 1.7059</strain>
    </source>
</reference>
<organism evidence="3 4">
    <name type="scientific">Marinobacter mobilis</name>
    <dbReference type="NCBI Taxonomy" id="488533"/>
    <lineage>
        <taxon>Bacteria</taxon>
        <taxon>Pseudomonadati</taxon>
        <taxon>Pseudomonadota</taxon>
        <taxon>Gammaproteobacteria</taxon>
        <taxon>Pseudomonadales</taxon>
        <taxon>Marinobacteraceae</taxon>
        <taxon>Marinobacter</taxon>
    </lineage>
</organism>
<evidence type="ECO:0000313" key="3">
    <source>
        <dbReference type="EMBL" id="SDW99075.1"/>
    </source>
</evidence>
<proteinExistence type="predicted"/>
<feature type="transmembrane region" description="Helical" evidence="2">
    <location>
        <begin position="232"/>
        <end position="255"/>
    </location>
</feature>
<dbReference type="AlphaFoldDB" id="A0A1H2Y258"/>
<gene>
    <name evidence="3" type="ORF">SAMN04487960_105234</name>
</gene>
<feature type="transmembrane region" description="Helical" evidence="2">
    <location>
        <begin position="394"/>
        <end position="415"/>
    </location>
</feature>
<accession>A0A1H2Y258</accession>
<protein>
    <submittedName>
        <fullName evidence="3">Uncharacterized protein</fullName>
    </submittedName>
</protein>
<name>A0A1H2Y258_9GAMM</name>
<feature type="transmembrane region" description="Helical" evidence="2">
    <location>
        <begin position="443"/>
        <end position="463"/>
    </location>
</feature>
<dbReference type="EMBL" id="FNNE01000005">
    <property type="protein sequence ID" value="SDW99075.1"/>
    <property type="molecule type" value="Genomic_DNA"/>
</dbReference>
<feature type="compositionally biased region" description="Basic and acidic residues" evidence="1">
    <location>
        <begin position="590"/>
        <end position="599"/>
    </location>
</feature>